<evidence type="ECO:0000256" key="8">
    <source>
        <dbReference type="ARBA" id="ARBA00022692"/>
    </source>
</evidence>
<evidence type="ECO:0000256" key="9">
    <source>
        <dbReference type="ARBA" id="ARBA00022748"/>
    </source>
</evidence>
<evidence type="ECO:0000256" key="3">
    <source>
        <dbReference type="ARBA" id="ARBA00010544"/>
    </source>
</evidence>
<dbReference type="RefSeq" id="WP_163457326.1">
    <property type="nucleotide sequence ID" value="NZ_JAAGOH010000009.1"/>
</dbReference>
<reference evidence="15 16" key="1">
    <citation type="submission" date="2020-02" db="EMBL/GenBank/DDBJ databases">
        <title>Ideonella bacterium strain TBM-1.</title>
        <authorList>
            <person name="Chen W.-M."/>
        </authorList>
    </citation>
    <scope>NUCLEOTIDE SEQUENCE [LARGE SCALE GENOMIC DNA]</scope>
    <source>
        <strain evidence="15 16">TBM-1</strain>
    </source>
</reference>
<dbReference type="AlphaFoldDB" id="A0A7C9PGN7"/>
<keyword evidence="9 12" id="KW-0201">Cytochrome c-type biogenesis</keyword>
<sequence>MRPTPPSTTRAAPPAVPVPAAPAHAADAAAPDWWRPLRAVAAREWAQAVQRPGDLAWHGGFFLMVAGLFPLAVRPDPATLAQLGPGVLWVGALLAVLLACGRLFHDDLRHGWLDQALLAGEATGLPLPLWVAARMAVQWVLAAGPVLGVAPVVALQFGLGGWALAVLALALALGTGVLVQVATVAAALSAGLRGAGLLTLLIVLPLAAPVLVFGSLAVQAAQAGRPVGAELSLLGALLALGTVVAPLLGALALRGAVEA</sequence>
<evidence type="ECO:0000256" key="7">
    <source>
        <dbReference type="ARBA" id="ARBA00022519"/>
    </source>
</evidence>
<dbReference type="InterPro" id="IPR003544">
    <property type="entry name" value="Cyt_c_biogenesis_CcmB"/>
</dbReference>
<evidence type="ECO:0000313" key="15">
    <source>
        <dbReference type="EMBL" id="NDY91477.1"/>
    </source>
</evidence>
<keyword evidence="11 12" id="KW-0472">Membrane</keyword>
<keyword evidence="6 12" id="KW-1003">Cell membrane</keyword>
<dbReference type="GO" id="GO:1903607">
    <property type="term" value="P:cytochrome c biosynthetic process"/>
    <property type="evidence" value="ECO:0007669"/>
    <property type="project" value="TreeGrafter"/>
</dbReference>
<accession>A0A7C9PGN7</accession>
<comment type="function">
    <text evidence="1 12">Required for the export of heme to the periplasm for the biogenesis of c-type cytochromes.</text>
</comment>
<dbReference type="EMBL" id="JAAGOH010000009">
    <property type="protein sequence ID" value="NDY91477.1"/>
    <property type="molecule type" value="Genomic_DNA"/>
</dbReference>
<comment type="similarity">
    <text evidence="3 12">Belongs to the CcmB/CycW/HelB family.</text>
</comment>
<keyword evidence="7 12" id="KW-0997">Cell inner membrane</keyword>
<dbReference type="Pfam" id="PF03379">
    <property type="entry name" value="CcmB"/>
    <property type="match status" value="1"/>
</dbReference>
<dbReference type="PANTHER" id="PTHR30070">
    <property type="entry name" value="HEME EXPORTER PROTEIN B"/>
    <property type="match status" value="1"/>
</dbReference>
<comment type="subcellular location">
    <subcellularLocation>
        <location evidence="2">Cell inner membrane</location>
        <topology evidence="2">Multi-pass membrane protein</topology>
    </subcellularLocation>
</comment>
<evidence type="ECO:0000313" key="16">
    <source>
        <dbReference type="Proteomes" id="UP000484255"/>
    </source>
</evidence>
<dbReference type="Proteomes" id="UP000484255">
    <property type="component" value="Unassembled WGS sequence"/>
</dbReference>
<evidence type="ECO:0000256" key="1">
    <source>
        <dbReference type="ARBA" id="ARBA00002442"/>
    </source>
</evidence>
<evidence type="ECO:0000256" key="4">
    <source>
        <dbReference type="ARBA" id="ARBA00016452"/>
    </source>
</evidence>
<dbReference type="PRINTS" id="PR01414">
    <property type="entry name" value="CCMBBIOGNSIS"/>
</dbReference>
<evidence type="ECO:0000256" key="13">
    <source>
        <dbReference type="SAM" id="MobiDB-lite"/>
    </source>
</evidence>
<evidence type="ECO:0000256" key="12">
    <source>
        <dbReference type="PIRNR" id="PIRNR002764"/>
    </source>
</evidence>
<keyword evidence="10 14" id="KW-1133">Transmembrane helix</keyword>
<evidence type="ECO:0000256" key="2">
    <source>
        <dbReference type="ARBA" id="ARBA00004429"/>
    </source>
</evidence>
<feature type="region of interest" description="Disordered" evidence="13">
    <location>
        <begin position="1"/>
        <end position="21"/>
    </location>
</feature>
<keyword evidence="5 12" id="KW-0813">Transport</keyword>
<evidence type="ECO:0000256" key="5">
    <source>
        <dbReference type="ARBA" id="ARBA00022448"/>
    </source>
</evidence>
<feature type="transmembrane region" description="Helical" evidence="14">
    <location>
        <begin position="165"/>
        <end position="188"/>
    </location>
</feature>
<keyword evidence="16" id="KW-1185">Reference proteome</keyword>
<feature type="transmembrane region" description="Helical" evidence="14">
    <location>
        <begin position="233"/>
        <end position="253"/>
    </location>
</feature>
<dbReference type="GO" id="GO:0017004">
    <property type="term" value="P:cytochrome complex assembly"/>
    <property type="evidence" value="ECO:0007669"/>
    <property type="project" value="UniProtKB-KW"/>
</dbReference>
<feature type="transmembrane region" description="Helical" evidence="14">
    <location>
        <begin position="195"/>
        <end position="221"/>
    </location>
</feature>
<dbReference type="PIRSF" id="PIRSF002764">
    <property type="entry name" value="CcmB"/>
    <property type="match status" value="1"/>
</dbReference>
<organism evidence="15 16">
    <name type="scientific">Ideonella livida</name>
    <dbReference type="NCBI Taxonomy" id="2707176"/>
    <lineage>
        <taxon>Bacteria</taxon>
        <taxon>Pseudomonadati</taxon>
        <taxon>Pseudomonadota</taxon>
        <taxon>Betaproteobacteria</taxon>
        <taxon>Burkholderiales</taxon>
        <taxon>Sphaerotilaceae</taxon>
        <taxon>Ideonella</taxon>
    </lineage>
</organism>
<evidence type="ECO:0000256" key="6">
    <source>
        <dbReference type="ARBA" id="ARBA00022475"/>
    </source>
</evidence>
<name>A0A7C9PGN7_9BURK</name>
<gene>
    <name evidence="15" type="ORF">G3A44_09785</name>
</gene>
<evidence type="ECO:0000256" key="11">
    <source>
        <dbReference type="ARBA" id="ARBA00023136"/>
    </source>
</evidence>
<evidence type="ECO:0000256" key="10">
    <source>
        <dbReference type="ARBA" id="ARBA00022989"/>
    </source>
</evidence>
<dbReference type="InterPro" id="IPR026031">
    <property type="entry name" value="Cyt_c_CcmB_bac"/>
</dbReference>
<feature type="transmembrane region" description="Helical" evidence="14">
    <location>
        <begin position="85"/>
        <end position="104"/>
    </location>
</feature>
<comment type="caution">
    <text evidence="15">The sequence shown here is derived from an EMBL/GenBank/DDBJ whole genome shotgun (WGS) entry which is preliminary data.</text>
</comment>
<proteinExistence type="inferred from homology"/>
<dbReference type="GO" id="GO:0015232">
    <property type="term" value="F:heme transmembrane transporter activity"/>
    <property type="evidence" value="ECO:0007669"/>
    <property type="project" value="InterPro"/>
</dbReference>
<dbReference type="GO" id="GO:0005886">
    <property type="term" value="C:plasma membrane"/>
    <property type="evidence" value="ECO:0007669"/>
    <property type="project" value="UniProtKB-SubCell"/>
</dbReference>
<protein>
    <recommendedName>
        <fullName evidence="4 12">Heme exporter protein B</fullName>
    </recommendedName>
</protein>
<dbReference type="PANTHER" id="PTHR30070:SF1">
    <property type="entry name" value="CYTOCHROME C BIOGENESIS B-RELATED"/>
    <property type="match status" value="1"/>
</dbReference>
<evidence type="ECO:0000256" key="14">
    <source>
        <dbReference type="SAM" id="Phobius"/>
    </source>
</evidence>
<keyword evidence="8 14" id="KW-0812">Transmembrane</keyword>
<feature type="transmembrane region" description="Helical" evidence="14">
    <location>
        <begin position="140"/>
        <end position="159"/>
    </location>
</feature>
<feature type="transmembrane region" description="Helical" evidence="14">
    <location>
        <begin position="55"/>
        <end position="73"/>
    </location>
</feature>